<evidence type="ECO:0000256" key="5">
    <source>
        <dbReference type="ARBA" id="ARBA00022676"/>
    </source>
</evidence>
<evidence type="ECO:0000313" key="14">
    <source>
        <dbReference type="EMBL" id="KAG7527536.1"/>
    </source>
</evidence>
<dbReference type="Proteomes" id="UP000812966">
    <property type="component" value="Unassembled WGS sequence"/>
</dbReference>
<comment type="similarity">
    <text evidence="3">Belongs to the glycosyltransferase 2 family.</text>
</comment>
<evidence type="ECO:0000256" key="12">
    <source>
        <dbReference type="ARBA" id="ARBA00045097"/>
    </source>
</evidence>
<keyword evidence="5" id="KW-0328">Glycosyltransferase</keyword>
<evidence type="ECO:0000256" key="9">
    <source>
        <dbReference type="ARBA" id="ARBA00022968"/>
    </source>
</evidence>
<dbReference type="SUPFAM" id="SSF53448">
    <property type="entry name" value="Nucleotide-diphospho-sugar transferases"/>
    <property type="match status" value="1"/>
</dbReference>
<evidence type="ECO:0000256" key="2">
    <source>
        <dbReference type="ARBA" id="ARBA00004922"/>
    </source>
</evidence>
<dbReference type="EC" id="2.4.1.117" evidence="4"/>
<dbReference type="InterPro" id="IPR029044">
    <property type="entry name" value="Nucleotide-diphossugar_trans"/>
</dbReference>
<evidence type="ECO:0000256" key="6">
    <source>
        <dbReference type="ARBA" id="ARBA00022679"/>
    </source>
</evidence>
<dbReference type="InterPro" id="IPR035518">
    <property type="entry name" value="DPG_synthase"/>
</dbReference>
<evidence type="ECO:0000256" key="1">
    <source>
        <dbReference type="ARBA" id="ARBA00004389"/>
    </source>
</evidence>
<proteinExistence type="inferred from homology"/>
<dbReference type="CDD" id="cd04188">
    <property type="entry name" value="DPG_synthase"/>
    <property type="match status" value="1"/>
</dbReference>
<reference evidence="14" key="1">
    <citation type="submission" date="2020-04" db="EMBL/GenBank/DDBJ databases">
        <title>Analysis of mating type loci in Filobasidium floriforme.</title>
        <authorList>
            <person name="Nowrousian M."/>
        </authorList>
    </citation>
    <scope>NUCLEOTIDE SEQUENCE</scope>
    <source>
        <strain evidence="14">CBS 6242</strain>
    </source>
</reference>
<keyword evidence="15" id="KW-1185">Reference proteome</keyword>
<keyword evidence="9" id="KW-0735">Signal-anchor</keyword>
<keyword evidence="8" id="KW-0256">Endoplasmic reticulum</keyword>
<dbReference type="Gene3D" id="3.90.550.10">
    <property type="entry name" value="Spore Coat Polysaccharide Biosynthesis Protein SpsA, Chain A"/>
    <property type="match status" value="1"/>
</dbReference>
<accession>A0A8K0JJS0</accession>
<dbReference type="AlphaFoldDB" id="A0A8K0JJS0"/>
<protein>
    <recommendedName>
        <fullName evidence="4">dolichyl-phosphate beta-glucosyltransferase</fullName>
        <ecNumber evidence="4">2.4.1.117</ecNumber>
    </recommendedName>
</protein>
<dbReference type="PANTHER" id="PTHR10859:SF91">
    <property type="entry name" value="DOLICHYL-PHOSPHATE BETA-GLUCOSYLTRANSFERASE"/>
    <property type="match status" value="1"/>
</dbReference>
<comment type="pathway">
    <text evidence="2">Protein modification; protein glycosylation.</text>
</comment>
<evidence type="ECO:0000256" key="11">
    <source>
        <dbReference type="ARBA" id="ARBA00023136"/>
    </source>
</evidence>
<evidence type="ECO:0000256" key="10">
    <source>
        <dbReference type="ARBA" id="ARBA00022989"/>
    </source>
</evidence>
<evidence type="ECO:0000256" key="4">
    <source>
        <dbReference type="ARBA" id="ARBA00012583"/>
    </source>
</evidence>
<keyword evidence="10" id="KW-1133">Transmembrane helix</keyword>
<comment type="caution">
    <text evidence="14">The sequence shown here is derived from an EMBL/GenBank/DDBJ whole genome shotgun (WGS) entry which is preliminary data.</text>
</comment>
<keyword evidence="11" id="KW-0472">Membrane</keyword>
<feature type="domain" description="Glycosyltransferase 2-like" evidence="13">
    <location>
        <begin position="31"/>
        <end position="148"/>
    </location>
</feature>
<dbReference type="GO" id="GO:0006487">
    <property type="term" value="P:protein N-linked glycosylation"/>
    <property type="evidence" value="ECO:0007669"/>
    <property type="project" value="TreeGrafter"/>
</dbReference>
<dbReference type="InterPro" id="IPR001173">
    <property type="entry name" value="Glyco_trans_2-like"/>
</dbReference>
<keyword evidence="7" id="KW-0812">Transmembrane</keyword>
<dbReference type="PANTHER" id="PTHR10859">
    <property type="entry name" value="GLYCOSYL TRANSFERASE"/>
    <property type="match status" value="1"/>
</dbReference>
<name>A0A8K0JJS0_9TREE</name>
<comment type="catalytic activity">
    <reaction evidence="12">
        <text>a di-trans,poly-cis-dolichyl phosphate + UDP-alpha-D-glucose = a di-trans,poly-cis-dolichyl beta-D-glucosyl phosphate + UDP</text>
        <dbReference type="Rhea" id="RHEA:15401"/>
        <dbReference type="Rhea" id="RHEA-COMP:19498"/>
        <dbReference type="Rhea" id="RHEA-COMP:19502"/>
        <dbReference type="ChEBI" id="CHEBI:57525"/>
        <dbReference type="ChEBI" id="CHEBI:57683"/>
        <dbReference type="ChEBI" id="CHEBI:58223"/>
        <dbReference type="ChEBI" id="CHEBI:58885"/>
        <dbReference type="EC" id="2.4.1.117"/>
    </reaction>
    <physiologicalReaction direction="left-to-right" evidence="12">
        <dbReference type="Rhea" id="RHEA:15402"/>
    </physiologicalReaction>
</comment>
<comment type="subcellular location">
    <subcellularLocation>
        <location evidence="1">Endoplasmic reticulum membrane</location>
        <topology evidence="1">Single-pass membrane protein</topology>
    </subcellularLocation>
</comment>
<keyword evidence="6" id="KW-0808">Transferase</keyword>
<evidence type="ECO:0000313" key="15">
    <source>
        <dbReference type="Proteomes" id="UP000812966"/>
    </source>
</evidence>
<evidence type="ECO:0000259" key="13">
    <source>
        <dbReference type="Pfam" id="PF00535"/>
    </source>
</evidence>
<evidence type="ECO:0000256" key="3">
    <source>
        <dbReference type="ARBA" id="ARBA00006739"/>
    </source>
</evidence>
<evidence type="ECO:0000256" key="7">
    <source>
        <dbReference type="ARBA" id="ARBA00022692"/>
    </source>
</evidence>
<organism evidence="14 15">
    <name type="scientific">Filobasidium floriforme</name>
    <dbReference type="NCBI Taxonomy" id="5210"/>
    <lineage>
        <taxon>Eukaryota</taxon>
        <taxon>Fungi</taxon>
        <taxon>Dikarya</taxon>
        <taxon>Basidiomycota</taxon>
        <taxon>Agaricomycotina</taxon>
        <taxon>Tremellomycetes</taxon>
        <taxon>Filobasidiales</taxon>
        <taxon>Filobasidiaceae</taxon>
        <taxon>Filobasidium</taxon>
    </lineage>
</organism>
<dbReference type="GO" id="GO:0004581">
    <property type="term" value="F:dolichyl-phosphate beta-glucosyltransferase activity"/>
    <property type="evidence" value="ECO:0007669"/>
    <property type="project" value="UniProtKB-EC"/>
</dbReference>
<evidence type="ECO:0000256" key="8">
    <source>
        <dbReference type="ARBA" id="ARBA00022824"/>
    </source>
</evidence>
<gene>
    <name evidence="14" type="ORF">FFLO_06840</name>
</gene>
<dbReference type="GO" id="GO:0005789">
    <property type="term" value="C:endoplasmic reticulum membrane"/>
    <property type="evidence" value="ECO:0007669"/>
    <property type="project" value="UniProtKB-SubCell"/>
</dbReference>
<dbReference type="Pfam" id="PF00535">
    <property type="entry name" value="Glycos_transf_2"/>
    <property type="match status" value="1"/>
</dbReference>
<dbReference type="EMBL" id="JABELV010000270">
    <property type="protein sequence ID" value="KAG7527536.1"/>
    <property type="molecule type" value="Genomic_DNA"/>
</dbReference>
<sequence>MVDEAMAYLTDAVFEPELKRGSGLDPSWYEDGVELVVVDDGSRDDTARIAIDLASRWEKKLQARRAATDEKRNWPEVDMRVIKLERNRGKGGAVRHGVLFARGRRILFADADGASRFSDLTSLQLAMDALLDASASSVKGPNGHARRRSMDGVFGKQSFKGDLVGHAMVAGSRAHLEKSQAVVQRSFVRNLLMHGFHVFVRTMGVSGIRDTQCGFKLFTRETARVLFPTMHLHRWSFDVELLLLASLVGIPVAEVPIDWHEVAGSKISVGWDGIGMARDLLVLRGNLLAGRWKVPRVVKASPLSKDQE</sequence>